<feature type="compositionally biased region" description="Low complexity" evidence="2">
    <location>
        <begin position="8"/>
        <end position="24"/>
    </location>
</feature>
<evidence type="ECO:0000259" key="3">
    <source>
        <dbReference type="PROSITE" id="PS51770"/>
    </source>
</evidence>
<evidence type="ECO:0000313" key="5">
    <source>
        <dbReference type="Proteomes" id="UP001500390"/>
    </source>
</evidence>
<gene>
    <name evidence="4" type="ORF">GCM10023153_02370</name>
</gene>
<dbReference type="Pfam" id="PF03061">
    <property type="entry name" value="4HBT"/>
    <property type="match status" value="1"/>
</dbReference>
<evidence type="ECO:0000313" key="4">
    <source>
        <dbReference type="EMBL" id="GAA4387742.1"/>
    </source>
</evidence>
<dbReference type="Proteomes" id="UP001500390">
    <property type="component" value="Unassembled WGS sequence"/>
</dbReference>
<protein>
    <recommendedName>
        <fullName evidence="3">HotDog ACOT-type domain-containing protein</fullName>
    </recommendedName>
</protein>
<dbReference type="Gene3D" id="3.10.129.10">
    <property type="entry name" value="Hotdog Thioesterase"/>
    <property type="match status" value="1"/>
</dbReference>
<proteinExistence type="predicted"/>
<keyword evidence="5" id="KW-1185">Reference proteome</keyword>
<dbReference type="PROSITE" id="PS51770">
    <property type="entry name" value="HOTDOG_ACOT"/>
    <property type="match status" value="1"/>
</dbReference>
<dbReference type="InterPro" id="IPR029069">
    <property type="entry name" value="HotDog_dom_sf"/>
</dbReference>
<comment type="caution">
    <text evidence="4">The sequence shown here is derived from an EMBL/GenBank/DDBJ whole genome shotgun (WGS) entry which is preliminary data.</text>
</comment>
<dbReference type="SUPFAM" id="SSF54637">
    <property type="entry name" value="Thioesterase/thiol ester dehydrase-isomerase"/>
    <property type="match status" value="1"/>
</dbReference>
<name>A0ABP8JAK6_9MICO</name>
<accession>A0ABP8JAK6</accession>
<keyword evidence="1" id="KW-0378">Hydrolase</keyword>
<dbReference type="EMBL" id="BAABFX010000009">
    <property type="protein sequence ID" value="GAA4387742.1"/>
    <property type="molecule type" value="Genomic_DNA"/>
</dbReference>
<sequence length="151" mass="15846">MSLERTGDSSTGGRPTGSSSTGSRAEVGLVVTHRRYVPYSHAHYAGNLVDGAYSLAAFGDVATEMCIRTDGDEGLFASYSDVQFRAPVRAGDVIEISATLVRVGSRSREMDFEVRVVGRGAPERGESAADVLESPVVATTARGVVVVPPPT</sequence>
<feature type="region of interest" description="Disordered" evidence="2">
    <location>
        <begin position="1"/>
        <end position="25"/>
    </location>
</feature>
<dbReference type="RefSeq" id="WP_159899295.1">
    <property type="nucleotide sequence ID" value="NZ_BAABFX010000009.1"/>
</dbReference>
<evidence type="ECO:0000256" key="2">
    <source>
        <dbReference type="SAM" id="MobiDB-lite"/>
    </source>
</evidence>
<reference evidence="5" key="1">
    <citation type="journal article" date="2019" name="Int. J. Syst. Evol. Microbiol.">
        <title>The Global Catalogue of Microorganisms (GCM) 10K type strain sequencing project: providing services to taxonomists for standard genome sequencing and annotation.</title>
        <authorList>
            <consortium name="The Broad Institute Genomics Platform"/>
            <consortium name="The Broad Institute Genome Sequencing Center for Infectious Disease"/>
            <person name="Wu L."/>
            <person name="Ma J."/>
        </authorList>
    </citation>
    <scope>NUCLEOTIDE SEQUENCE [LARGE SCALE GENOMIC DNA]</scope>
    <source>
        <strain evidence="5">JCM 17738</strain>
    </source>
</reference>
<feature type="domain" description="HotDog ACOT-type" evidence="3">
    <location>
        <begin position="26"/>
        <end position="151"/>
    </location>
</feature>
<dbReference type="InterPro" id="IPR033120">
    <property type="entry name" value="HOTDOG_ACOT"/>
</dbReference>
<organism evidence="4 5">
    <name type="scientific">Ornithinibacter aureus</name>
    <dbReference type="NCBI Taxonomy" id="622664"/>
    <lineage>
        <taxon>Bacteria</taxon>
        <taxon>Bacillati</taxon>
        <taxon>Actinomycetota</taxon>
        <taxon>Actinomycetes</taxon>
        <taxon>Micrococcales</taxon>
        <taxon>Intrasporangiaceae</taxon>
        <taxon>Ornithinibacter</taxon>
    </lineage>
</organism>
<evidence type="ECO:0000256" key="1">
    <source>
        <dbReference type="PROSITE-ProRule" id="PRU01106"/>
    </source>
</evidence>
<dbReference type="InterPro" id="IPR006683">
    <property type="entry name" value="Thioestr_dom"/>
</dbReference>